<proteinExistence type="predicted"/>
<evidence type="ECO:0000313" key="5">
    <source>
        <dbReference type="EMBL" id="JAV30523.1"/>
    </source>
</evidence>
<evidence type="ECO:0000256" key="2">
    <source>
        <dbReference type="ARBA" id="ARBA00022525"/>
    </source>
</evidence>
<dbReference type="PANTHER" id="PTHR39957:SF2">
    <property type="entry name" value="GEO11553P1"/>
    <property type="match status" value="1"/>
</dbReference>
<sequence length="109" mass="11985">MTMRLCTILLLTTYLTLSDSRSTVSRLPSELSPDFPGECYHPSSGLHVPRGRSSQISGQCQSVHCSEDYILVFTNCGHVSVGSGCYRTEGEPDRPWPQCCPIVICPNYG</sequence>
<dbReference type="InterPro" id="IPR029277">
    <property type="entry name" value="SVWC_dom"/>
</dbReference>
<keyword evidence="3" id="KW-0732">Signal</keyword>
<protein>
    <submittedName>
        <fullName evidence="5">Putative conserved secreted protein</fullName>
    </submittedName>
</protein>
<reference evidence="5" key="1">
    <citation type="submission" date="2017-01" db="EMBL/GenBank/DDBJ databases">
        <title>A deep insight into the sialotranscriptome of adult male and female Cluex tarsalis mosquitoes.</title>
        <authorList>
            <person name="Ribeiro J.M."/>
            <person name="Moreira F."/>
            <person name="Bernard K.A."/>
            <person name="Calvo E."/>
        </authorList>
    </citation>
    <scope>NUCLEOTIDE SEQUENCE</scope>
    <source>
        <strain evidence="5">Kern County</strain>
        <tissue evidence="5">Salivary glands</tissue>
    </source>
</reference>
<feature type="signal peptide" evidence="3">
    <location>
        <begin position="1"/>
        <end position="18"/>
    </location>
</feature>
<comment type="subcellular location">
    <subcellularLocation>
        <location evidence="1">Secreted</location>
    </subcellularLocation>
</comment>
<feature type="chain" id="PRO_5012817764" evidence="3">
    <location>
        <begin position="19"/>
        <end position="109"/>
    </location>
</feature>
<feature type="domain" description="Single" evidence="4">
    <location>
        <begin position="39"/>
        <end position="105"/>
    </location>
</feature>
<evidence type="ECO:0000256" key="3">
    <source>
        <dbReference type="SAM" id="SignalP"/>
    </source>
</evidence>
<evidence type="ECO:0000256" key="1">
    <source>
        <dbReference type="ARBA" id="ARBA00004613"/>
    </source>
</evidence>
<dbReference type="InterPro" id="IPR053308">
    <property type="entry name" value="Vago-like"/>
</dbReference>
<organism evidence="5">
    <name type="scientific">Culex tarsalis</name>
    <name type="common">Encephalitis mosquito</name>
    <dbReference type="NCBI Taxonomy" id="7177"/>
    <lineage>
        <taxon>Eukaryota</taxon>
        <taxon>Metazoa</taxon>
        <taxon>Ecdysozoa</taxon>
        <taxon>Arthropoda</taxon>
        <taxon>Hexapoda</taxon>
        <taxon>Insecta</taxon>
        <taxon>Pterygota</taxon>
        <taxon>Neoptera</taxon>
        <taxon>Endopterygota</taxon>
        <taxon>Diptera</taxon>
        <taxon>Nematocera</taxon>
        <taxon>Culicoidea</taxon>
        <taxon>Culicidae</taxon>
        <taxon>Culicinae</taxon>
        <taxon>Culicini</taxon>
        <taxon>Culex</taxon>
        <taxon>Culex</taxon>
    </lineage>
</organism>
<dbReference type="AlphaFoldDB" id="A0A1Q3FSX9"/>
<dbReference type="PANTHER" id="PTHR39957">
    <property type="entry name" value="AT09846P1-RELATED"/>
    <property type="match status" value="1"/>
</dbReference>
<name>A0A1Q3FSX9_CULTA</name>
<evidence type="ECO:0000259" key="4">
    <source>
        <dbReference type="SMART" id="SM01318"/>
    </source>
</evidence>
<dbReference type="EMBL" id="GFDL01004522">
    <property type="protein sequence ID" value="JAV30523.1"/>
    <property type="molecule type" value="Transcribed_RNA"/>
</dbReference>
<dbReference type="Pfam" id="PF15430">
    <property type="entry name" value="SVWC"/>
    <property type="match status" value="1"/>
</dbReference>
<dbReference type="GO" id="GO:0005576">
    <property type="term" value="C:extracellular region"/>
    <property type="evidence" value="ECO:0007669"/>
    <property type="project" value="UniProtKB-SubCell"/>
</dbReference>
<accession>A0A1Q3FSX9</accession>
<keyword evidence="2" id="KW-0964">Secreted</keyword>
<dbReference type="SMART" id="SM01318">
    <property type="entry name" value="SVWC"/>
    <property type="match status" value="1"/>
</dbReference>